<keyword evidence="7" id="KW-1185">Reference proteome</keyword>
<keyword evidence="2" id="KW-0436">Ligase</keyword>
<evidence type="ECO:0000313" key="6">
    <source>
        <dbReference type="EMBL" id="KAK8035458.1"/>
    </source>
</evidence>
<evidence type="ECO:0000256" key="2">
    <source>
        <dbReference type="ARBA" id="ARBA00022598"/>
    </source>
</evidence>
<accession>A0ABR1SMA3</accession>
<dbReference type="InterPro" id="IPR045851">
    <property type="entry name" value="AMP-bd_C_sf"/>
</dbReference>
<evidence type="ECO:0000259" key="5">
    <source>
        <dbReference type="Pfam" id="PF13193"/>
    </source>
</evidence>
<dbReference type="InterPro" id="IPR000873">
    <property type="entry name" value="AMP-dep_synth/lig_dom"/>
</dbReference>
<evidence type="ECO:0000259" key="4">
    <source>
        <dbReference type="Pfam" id="PF00501"/>
    </source>
</evidence>
<keyword evidence="3" id="KW-0812">Transmembrane</keyword>
<dbReference type="Gene3D" id="3.30.300.30">
    <property type="match status" value="1"/>
</dbReference>
<protein>
    <recommendedName>
        <fullName evidence="8">AMP-dependent synthetase/ligase domain-containing protein</fullName>
    </recommendedName>
</protein>
<evidence type="ECO:0008006" key="8">
    <source>
        <dbReference type="Google" id="ProtNLM"/>
    </source>
</evidence>
<dbReference type="PROSITE" id="PS00455">
    <property type="entry name" value="AMP_BINDING"/>
    <property type="match status" value="1"/>
</dbReference>
<feature type="domain" description="AMP-dependent synthetase/ligase" evidence="4">
    <location>
        <begin position="71"/>
        <end position="396"/>
    </location>
</feature>
<dbReference type="EMBL" id="JAQQWK010000009">
    <property type="protein sequence ID" value="KAK8035458.1"/>
    <property type="molecule type" value="Genomic_DNA"/>
</dbReference>
<comment type="similarity">
    <text evidence="1">Belongs to the ATP-dependent AMP-binding enzyme family.</text>
</comment>
<feature type="transmembrane region" description="Helical" evidence="3">
    <location>
        <begin position="12"/>
        <end position="33"/>
    </location>
</feature>
<dbReference type="PANTHER" id="PTHR43107">
    <property type="entry name" value="LONG-CHAIN FATTY ACID TRANSPORT PROTEIN"/>
    <property type="match status" value="1"/>
</dbReference>
<organism evidence="6 7">
    <name type="scientific">Apiospora rasikravindrae</name>
    <dbReference type="NCBI Taxonomy" id="990691"/>
    <lineage>
        <taxon>Eukaryota</taxon>
        <taxon>Fungi</taxon>
        <taxon>Dikarya</taxon>
        <taxon>Ascomycota</taxon>
        <taxon>Pezizomycotina</taxon>
        <taxon>Sordariomycetes</taxon>
        <taxon>Xylariomycetidae</taxon>
        <taxon>Amphisphaeriales</taxon>
        <taxon>Apiosporaceae</taxon>
        <taxon>Apiospora</taxon>
    </lineage>
</organism>
<dbReference type="SUPFAM" id="SSF56801">
    <property type="entry name" value="Acetyl-CoA synthetase-like"/>
    <property type="match status" value="1"/>
</dbReference>
<evidence type="ECO:0000313" key="7">
    <source>
        <dbReference type="Proteomes" id="UP001444661"/>
    </source>
</evidence>
<dbReference type="Pfam" id="PF13193">
    <property type="entry name" value="AMP-binding_C"/>
    <property type="match status" value="1"/>
</dbReference>
<dbReference type="Proteomes" id="UP001444661">
    <property type="component" value="Unassembled WGS sequence"/>
</dbReference>
<keyword evidence="3" id="KW-1133">Transmembrane helix</keyword>
<sequence>MALGKLDWLASYYSSLMILLAAGSAMLAAAAYLDGKYQLRRDWKLVRNQKEGERLHAQRVKDGKLSPWYVLEETCRKRPSERAIWSRARTVTYQELYEMSAKYAQWLLEQGIKPGDLVAVYLLNSVEFFAVMFACHCIGASPALINYNLEGRPLHHCLDVCESKVLLVDEDEKCQARVAGSKDYIESKKTGIFILDSGFKQQIEARAPVVPEEKWRKGMKGTFPYCLIYTSGTTGLPKGCAYSLNRMHIAATYVNLPFGCQPGVDYWYNSMPLYHGTGIISTTTLLLGGVGLAIAPKFSVSGFWPDVIESGATFFIYVGETIRYLLNAAPPPAEQLRKHRLRGAYGNGLRPDVWTKFQERFGVPEIAEFFSSSEGMLHLLVWDRGPYLRDCVGHHGLIQRYRMRNTYVPVRIDHETGDEIWRDPKTGFAQRVPYEEGGEILVAVPDQKPWQVYWKNEEASSKRFARDVFKKGDLWYRSGGFLRRGKDGHWYFLDRLGDTFRWKSENVSTAEVAEVLGRFPGIAEANVYGVSVPHHEGRAGCAAIHLDPAASADNLDYEKLATFAKSELPKYAVPVFLRIVGASSHIHNHKQNKVLLRKEGVDPDLIGTEEKGNKDDAFLWLQGDRYVPFEKSDWESLQASRARL</sequence>
<dbReference type="PANTHER" id="PTHR43107:SF6">
    <property type="entry name" value="ACYL-COA SYNTHETASE FAMILY PROTEIN (CEFD1), PUTATIVE (AFU_ORTHOLOGUE AFUA_6G03630)-RELATED"/>
    <property type="match status" value="1"/>
</dbReference>
<gene>
    <name evidence="6" type="ORF">PG993_010453</name>
</gene>
<evidence type="ECO:0000256" key="1">
    <source>
        <dbReference type="ARBA" id="ARBA00006432"/>
    </source>
</evidence>
<reference evidence="6 7" key="1">
    <citation type="submission" date="2023-01" db="EMBL/GenBank/DDBJ databases">
        <title>Analysis of 21 Apiospora genomes using comparative genomics revels a genus with tremendous synthesis potential of carbohydrate active enzymes and secondary metabolites.</title>
        <authorList>
            <person name="Sorensen T."/>
        </authorList>
    </citation>
    <scope>NUCLEOTIDE SEQUENCE [LARGE SCALE GENOMIC DNA]</scope>
    <source>
        <strain evidence="6 7">CBS 33761</strain>
    </source>
</reference>
<evidence type="ECO:0000256" key="3">
    <source>
        <dbReference type="SAM" id="Phobius"/>
    </source>
</evidence>
<feature type="domain" description="AMP-binding enzyme C-terminal" evidence="5">
    <location>
        <begin position="511"/>
        <end position="583"/>
    </location>
</feature>
<comment type="caution">
    <text evidence="6">The sequence shown here is derived from an EMBL/GenBank/DDBJ whole genome shotgun (WGS) entry which is preliminary data.</text>
</comment>
<dbReference type="Gene3D" id="3.40.50.12780">
    <property type="entry name" value="N-terminal domain of ligase-like"/>
    <property type="match status" value="1"/>
</dbReference>
<name>A0ABR1SMA3_9PEZI</name>
<dbReference type="Pfam" id="PF00501">
    <property type="entry name" value="AMP-binding"/>
    <property type="match status" value="1"/>
</dbReference>
<dbReference type="InterPro" id="IPR042099">
    <property type="entry name" value="ANL_N_sf"/>
</dbReference>
<proteinExistence type="inferred from homology"/>
<dbReference type="InterPro" id="IPR025110">
    <property type="entry name" value="AMP-bd_C"/>
</dbReference>
<keyword evidence="3" id="KW-0472">Membrane</keyword>
<dbReference type="InterPro" id="IPR020845">
    <property type="entry name" value="AMP-binding_CS"/>
</dbReference>